<name>A0A1M6BZS5_9BURK</name>
<gene>
    <name evidence="2" type="ORF">SAMN04488135_1317</name>
</gene>
<dbReference type="STRING" id="658167.SAMN04488135_1317"/>
<evidence type="ECO:0000313" key="3">
    <source>
        <dbReference type="Proteomes" id="UP000184226"/>
    </source>
</evidence>
<protein>
    <submittedName>
        <fullName evidence="2">CHRD domain-containing protein</fullName>
    </submittedName>
</protein>
<dbReference type="OrthoDB" id="571052at2"/>
<evidence type="ECO:0000313" key="2">
    <source>
        <dbReference type="EMBL" id="SHI54143.1"/>
    </source>
</evidence>
<dbReference type="EMBL" id="FQXE01000031">
    <property type="protein sequence ID" value="SHI54143.1"/>
    <property type="molecule type" value="Genomic_DNA"/>
</dbReference>
<sequence>MRSNAIFSKSRLAVLASSVIMGGLAAGYGVAMAAQSKVMLSGAHEVPAVTTSAKGNGTITIGKDKAVSGSVTTSGVAGTMAHIHEAATGKNGPPIITLEKKGDNEWMVPANAKLTDAQYKAYKAGSLYVNVHSATHKGGEIRDQLKP</sequence>
<keyword evidence="3" id="KW-1185">Reference proteome</keyword>
<dbReference type="SMART" id="SM00754">
    <property type="entry name" value="CHRD"/>
    <property type="match status" value="1"/>
</dbReference>
<evidence type="ECO:0000259" key="1">
    <source>
        <dbReference type="PROSITE" id="PS50933"/>
    </source>
</evidence>
<dbReference type="PROSITE" id="PS50933">
    <property type="entry name" value="CHRD"/>
    <property type="match status" value="1"/>
</dbReference>
<organism evidence="2 3">
    <name type="scientific">Pollutimonas bauzanensis</name>
    <dbReference type="NCBI Taxonomy" id="658167"/>
    <lineage>
        <taxon>Bacteria</taxon>
        <taxon>Pseudomonadati</taxon>
        <taxon>Pseudomonadota</taxon>
        <taxon>Betaproteobacteria</taxon>
        <taxon>Burkholderiales</taxon>
        <taxon>Alcaligenaceae</taxon>
        <taxon>Pollutimonas</taxon>
    </lineage>
</organism>
<accession>A0A1M6BZS5</accession>
<dbReference type="Pfam" id="PF07452">
    <property type="entry name" value="CHRD"/>
    <property type="match status" value="1"/>
</dbReference>
<dbReference type="InterPro" id="IPR010895">
    <property type="entry name" value="CHRD"/>
</dbReference>
<feature type="domain" description="CHRD" evidence="1">
    <location>
        <begin position="32"/>
        <end position="147"/>
    </location>
</feature>
<dbReference type="AlphaFoldDB" id="A0A1M6BZS5"/>
<reference evidence="2 3" key="1">
    <citation type="submission" date="2016-11" db="EMBL/GenBank/DDBJ databases">
        <authorList>
            <person name="Jaros S."/>
            <person name="Januszkiewicz K."/>
            <person name="Wedrychowicz H."/>
        </authorList>
    </citation>
    <scope>NUCLEOTIDE SEQUENCE [LARGE SCALE GENOMIC DNA]</scope>
    <source>
        <strain evidence="2 3">CGMCC 1.10190</strain>
    </source>
</reference>
<dbReference type="Proteomes" id="UP000184226">
    <property type="component" value="Unassembled WGS sequence"/>
</dbReference>
<proteinExistence type="predicted"/>